<comment type="similarity">
    <text evidence="1">Belongs to the sulfatase family.</text>
</comment>
<dbReference type="Pfam" id="PF00884">
    <property type="entry name" value="Sulfatase"/>
    <property type="match status" value="1"/>
</dbReference>
<dbReference type="SUPFAM" id="SSF53649">
    <property type="entry name" value="Alkaline phosphatase-like"/>
    <property type="match status" value="1"/>
</dbReference>
<dbReference type="InterPro" id="IPR000917">
    <property type="entry name" value="Sulfatase_N"/>
</dbReference>
<dbReference type="GO" id="GO:0046872">
    <property type="term" value="F:metal ion binding"/>
    <property type="evidence" value="ECO:0007669"/>
    <property type="project" value="UniProtKB-KW"/>
</dbReference>
<evidence type="ECO:0000256" key="4">
    <source>
        <dbReference type="ARBA" id="ARBA00022837"/>
    </source>
</evidence>
<dbReference type="STRING" id="583355.Caka_0502"/>
<evidence type="ECO:0000313" key="7">
    <source>
        <dbReference type="Proteomes" id="UP000000925"/>
    </source>
</evidence>
<dbReference type="AlphaFoldDB" id="D5EN92"/>
<dbReference type="KEGG" id="caa:Caka_0502"/>
<dbReference type="InterPro" id="IPR024607">
    <property type="entry name" value="Sulfatase_CS"/>
</dbReference>
<dbReference type="RefSeq" id="WP_013042252.1">
    <property type="nucleotide sequence ID" value="NC_014008.1"/>
</dbReference>
<dbReference type="Gene3D" id="3.40.720.10">
    <property type="entry name" value="Alkaline Phosphatase, subunit A"/>
    <property type="match status" value="1"/>
</dbReference>
<keyword evidence="3" id="KW-0378">Hydrolase</keyword>
<keyword evidence="7" id="KW-1185">Reference proteome</keyword>
<accession>D5EN92</accession>
<dbReference type="PANTHER" id="PTHR42693">
    <property type="entry name" value="ARYLSULFATASE FAMILY MEMBER"/>
    <property type="match status" value="1"/>
</dbReference>
<dbReference type="InterPro" id="IPR050738">
    <property type="entry name" value="Sulfatase"/>
</dbReference>
<evidence type="ECO:0000313" key="6">
    <source>
        <dbReference type="EMBL" id="ADE53527.1"/>
    </source>
</evidence>
<dbReference type="PROSITE" id="PS00523">
    <property type="entry name" value="SULFATASE_1"/>
    <property type="match status" value="1"/>
</dbReference>
<keyword evidence="4" id="KW-0106">Calcium</keyword>
<dbReference type="eggNOG" id="COG3119">
    <property type="taxonomic scope" value="Bacteria"/>
</dbReference>
<evidence type="ECO:0000256" key="2">
    <source>
        <dbReference type="ARBA" id="ARBA00022723"/>
    </source>
</evidence>
<feature type="domain" description="Sulfatase N-terminal" evidence="5">
    <location>
        <begin position="10"/>
        <end position="333"/>
    </location>
</feature>
<dbReference type="PANTHER" id="PTHR42693:SF53">
    <property type="entry name" value="ENDO-4-O-SULFATASE"/>
    <property type="match status" value="1"/>
</dbReference>
<dbReference type="EMBL" id="CP001998">
    <property type="protein sequence ID" value="ADE53527.1"/>
    <property type="molecule type" value="Genomic_DNA"/>
</dbReference>
<protein>
    <submittedName>
        <fullName evidence="6">Sulfatase</fullName>
    </submittedName>
</protein>
<evidence type="ECO:0000259" key="5">
    <source>
        <dbReference type="Pfam" id="PF00884"/>
    </source>
</evidence>
<dbReference type="OrthoDB" id="5901192at2"/>
<dbReference type="InterPro" id="IPR017850">
    <property type="entry name" value="Alkaline_phosphatase_core_sf"/>
</dbReference>
<keyword evidence="2" id="KW-0479">Metal-binding</keyword>
<proteinExistence type="inferred from homology"/>
<organism evidence="6 7">
    <name type="scientific">Coraliomargarita akajimensis (strain DSM 45221 / IAM 15411 / JCM 23193 / KCTC 12865 / 04OKA010-24)</name>
    <dbReference type="NCBI Taxonomy" id="583355"/>
    <lineage>
        <taxon>Bacteria</taxon>
        <taxon>Pseudomonadati</taxon>
        <taxon>Verrucomicrobiota</taxon>
        <taxon>Opitutia</taxon>
        <taxon>Puniceicoccales</taxon>
        <taxon>Coraliomargaritaceae</taxon>
        <taxon>Coraliomargarita</taxon>
    </lineage>
</organism>
<dbReference type="GO" id="GO:0004065">
    <property type="term" value="F:arylsulfatase activity"/>
    <property type="evidence" value="ECO:0007669"/>
    <property type="project" value="TreeGrafter"/>
</dbReference>
<name>D5EN92_CORAD</name>
<dbReference type="HOGENOM" id="CLU_006332_10_4_0"/>
<sequence length="602" mass="67476">MSAVAQTSRPNVLLILTDDQGYGDFGCTGNPWLKTPNLDRLYEESVRLHDFHLDPMCAPSRAALLTGMYSAKAGVWSTLSGRYFLNRDLPTLGDHFRSGGYRTAMFGKWHMGDSARYLPQDRGFDESLYHGGGVIAEMPDHWGNDYFNATFMRNGEPERFEDQYCTDVWFDEAMDFIGKHQTASPEQPFFCYLATNAPHWPHDVHSKYSQPYRDLGLPEDRANYFGMIANLDENFGRMNAFLQAQGLAENTIVLYMGDNGTDMGASVDAAGHLVSGYNAGMRGKKCWAYDGGHRNLCMIRWPLGDLAEGSQRDVSRLTSHIDLMPTLLDLCGIAVEGGGSFDGWSLSGLLRGDESAYDAGRTLVVHNQQKDNPQKYKDYEVMTEDWRLAQSSEWGEGTLELTNAQQDPGQTRNLIDSELEVANELKAAYETWWAALSPSFDQVWPFYLGLDSKPVTMTAHAWHSLTACVGIYTQDHCRRGVVHNGYLLIQIERAGSYRFDLRRWPREVDQPICAGLPARTGVPYVSDWAEGTALPICRAQLLVENAAGDERIADLNRAVDEQMCAADFQLNLDCGLYRLVSVFTDKDGVERGAYYIEANYLG</sequence>
<dbReference type="CDD" id="cd16146">
    <property type="entry name" value="ARS_like"/>
    <property type="match status" value="1"/>
</dbReference>
<evidence type="ECO:0000256" key="1">
    <source>
        <dbReference type="ARBA" id="ARBA00008779"/>
    </source>
</evidence>
<evidence type="ECO:0000256" key="3">
    <source>
        <dbReference type="ARBA" id="ARBA00022801"/>
    </source>
</evidence>
<gene>
    <name evidence="6" type="ordered locus">Caka_0502</name>
</gene>
<dbReference type="Proteomes" id="UP000000925">
    <property type="component" value="Chromosome"/>
</dbReference>
<reference evidence="6 7" key="1">
    <citation type="journal article" date="2010" name="Stand. Genomic Sci.">
        <title>Complete genome sequence of Coraliomargarita akajimensis type strain (04OKA010-24).</title>
        <authorList>
            <person name="Mavromatis K."/>
            <person name="Abt B."/>
            <person name="Brambilla E."/>
            <person name="Lapidus A."/>
            <person name="Copeland A."/>
            <person name="Deshpande S."/>
            <person name="Nolan M."/>
            <person name="Lucas S."/>
            <person name="Tice H."/>
            <person name="Cheng J.F."/>
            <person name="Han C."/>
            <person name="Detter J.C."/>
            <person name="Woyke T."/>
            <person name="Goodwin L."/>
            <person name="Pitluck S."/>
            <person name="Held B."/>
            <person name="Brettin T."/>
            <person name="Tapia R."/>
            <person name="Ivanova N."/>
            <person name="Mikhailova N."/>
            <person name="Pati A."/>
            <person name="Liolios K."/>
            <person name="Chen A."/>
            <person name="Palaniappan K."/>
            <person name="Land M."/>
            <person name="Hauser L."/>
            <person name="Chang Y.J."/>
            <person name="Jeffries C.D."/>
            <person name="Rohde M."/>
            <person name="Goker M."/>
            <person name="Bristow J."/>
            <person name="Eisen J.A."/>
            <person name="Markowitz V."/>
            <person name="Hugenholtz P."/>
            <person name="Klenk H.P."/>
            <person name="Kyrpides N.C."/>
        </authorList>
    </citation>
    <scope>NUCLEOTIDE SEQUENCE [LARGE SCALE GENOMIC DNA]</scope>
    <source>
        <strain evidence="7">DSM 45221 / IAM 15411 / JCM 23193 / KCTC 12865</strain>
    </source>
</reference>